<dbReference type="SUPFAM" id="SSF46785">
    <property type="entry name" value="Winged helix' DNA-binding domain"/>
    <property type="match status" value="1"/>
</dbReference>
<dbReference type="OrthoDB" id="9810065at2"/>
<dbReference type="PROSITE" id="PS50931">
    <property type="entry name" value="HTH_LYSR"/>
    <property type="match status" value="1"/>
</dbReference>
<dbReference type="InterPro" id="IPR005119">
    <property type="entry name" value="LysR_subst-bd"/>
</dbReference>
<dbReference type="Gene3D" id="3.40.190.290">
    <property type="match status" value="1"/>
</dbReference>
<dbReference type="InterPro" id="IPR058163">
    <property type="entry name" value="LysR-type_TF_proteobact-type"/>
</dbReference>
<keyword evidence="4" id="KW-0804">Transcription</keyword>
<evidence type="ECO:0000259" key="5">
    <source>
        <dbReference type="PROSITE" id="PS50931"/>
    </source>
</evidence>
<dbReference type="eggNOG" id="COG0583">
    <property type="taxonomic scope" value="Bacteria"/>
</dbReference>
<dbReference type="InterPro" id="IPR000847">
    <property type="entry name" value="LysR_HTH_N"/>
</dbReference>
<reference evidence="6 7" key="1">
    <citation type="submission" date="2013-08" db="EMBL/GenBank/DDBJ databases">
        <title>Genome sequencing of Lysobacter.</title>
        <authorList>
            <person name="Zhang S."/>
            <person name="Wang G."/>
        </authorList>
    </citation>
    <scope>NUCLEOTIDE SEQUENCE [LARGE SCALE GENOMIC DNA]</scope>
    <source>
        <strain evidence="6 7">GH1-9</strain>
    </source>
</reference>
<gene>
    <name evidence="6" type="ORF">N800_08565</name>
</gene>
<organism evidence="6 7">
    <name type="scientific">Lysobacter daejeonensis GH1-9</name>
    <dbReference type="NCBI Taxonomy" id="1385517"/>
    <lineage>
        <taxon>Bacteria</taxon>
        <taxon>Pseudomonadati</taxon>
        <taxon>Pseudomonadota</taxon>
        <taxon>Gammaproteobacteria</taxon>
        <taxon>Lysobacterales</taxon>
        <taxon>Lysobacteraceae</taxon>
        <taxon>Aerolutibacter</taxon>
    </lineage>
</organism>
<dbReference type="PANTHER" id="PTHR30537:SF5">
    <property type="entry name" value="HTH-TYPE TRANSCRIPTIONAL ACTIVATOR TTDR-RELATED"/>
    <property type="match status" value="1"/>
</dbReference>
<dbReference type="Proteomes" id="UP000029998">
    <property type="component" value="Unassembled WGS sequence"/>
</dbReference>
<comment type="similarity">
    <text evidence="1">Belongs to the LysR transcriptional regulatory family.</text>
</comment>
<dbReference type="Pfam" id="PF00126">
    <property type="entry name" value="HTH_1"/>
    <property type="match status" value="1"/>
</dbReference>
<dbReference type="PANTHER" id="PTHR30537">
    <property type="entry name" value="HTH-TYPE TRANSCRIPTIONAL REGULATOR"/>
    <property type="match status" value="1"/>
</dbReference>
<dbReference type="Pfam" id="PF03466">
    <property type="entry name" value="LysR_substrate"/>
    <property type="match status" value="1"/>
</dbReference>
<dbReference type="FunFam" id="1.10.10.10:FF:000001">
    <property type="entry name" value="LysR family transcriptional regulator"/>
    <property type="match status" value="1"/>
</dbReference>
<protein>
    <submittedName>
        <fullName evidence="6">LysR family transcriptional regulator</fullName>
    </submittedName>
</protein>
<keyword evidence="2" id="KW-0805">Transcription regulation</keyword>
<accession>A0A0A0F100</accession>
<keyword evidence="7" id="KW-1185">Reference proteome</keyword>
<evidence type="ECO:0000256" key="2">
    <source>
        <dbReference type="ARBA" id="ARBA00023015"/>
    </source>
</evidence>
<dbReference type="AlphaFoldDB" id="A0A0A0F100"/>
<dbReference type="CDD" id="cd08422">
    <property type="entry name" value="PBP2_CrgA_like"/>
    <property type="match status" value="1"/>
</dbReference>
<dbReference type="InterPro" id="IPR036388">
    <property type="entry name" value="WH-like_DNA-bd_sf"/>
</dbReference>
<evidence type="ECO:0000256" key="4">
    <source>
        <dbReference type="ARBA" id="ARBA00023163"/>
    </source>
</evidence>
<dbReference type="GO" id="GO:0003700">
    <property type="term" value="F:DNA-binding transcription factor activity"/>
    <property type="evidence" value="ECO:0007669"/>
    <property type="project" value="InterPro"/>
</dbReference>
<evidence type="ECO:0000313" key="6">
    <source>
        <dbReference type="EMBL" id="KGM56250.1"/>
    </source>
</evidence>
<evidence type="ECO:0000256" key="3">
    <source>
        <dbReference type="ARBA" id="ARBA00023125"/>
    </source>
</evidence>
<dbReference type="STRING" id="1385517.N800_08565"/>
<proteinExistence type="inferred from homology"/>
<dbReference type="Gene3D" id="1.10.10.10">
    <property type="entry name" value="Winged helix-like DNA-binding domain superfamily/Winged helix DNA-binding domain"/>
    <property type="match status" value="1"/>
</dbReference>
<dbReference type="GO" id="GO:0003677">
    <property type="term" value="F:DNA binding"/>
    <property type="evidence" value="ECO:0007669"/>
    <property type="project" value="UniProtKB-KW"/>
</dbReference>
<keyword evidence="3" id="KW-0238">DNA-binding</keyword>
<dbReference type="EMBL" id="AVPU01000001">
    <property type="protein sequence ID" value="KGM56250.1"/>
    <property type="molecule type" value="Genomic_DNA"/>
</dbReference>
<evidence type="ECO:0000313" key="7">
    <source>
        <dbReference type="Proteomes" id="UP000029998"/>
    </source>
</evidence>
<sequence length="302" mass="33276">MDQIECMRAFVLAVELEGLSAAARRLQVPRAKVSKQIQALESRLGAQLLMRTTRKLHLTSLGADYFESARSVLDALDDAEQRLQEGAMSPRGLVRVNAPMSFGVRVLGPLLPKFHEQYPDIELQLVLADQLVDPVRDGLDVTIRVANLTDSSMAARMIMPAPRVLVASSAFLGRMGAISTPKDLESRPFLNYSYLQGGTTLQLRKDDITQRVVLSGPLCANNGDVLAQAAEAGVGVALLPEFIVREGIEAKRLVHILPDWQAPSISVNALFCSTRELPQRTRVFIDYLVRELDPDIGGRHRQ</sequence>
<name>A0A0A0F100_9GAMM</name>
<dbReference type="RefSeq" id="WP_036133464.1">
    <property type="nucleotide sequence ID" value="NZ_AVPU01000001.1"/>
</dbReference>
<dbReference type="InterPro" id="IPR036390">
    <property type="entry name" value="WH_DNA-bd_sf"/>
</dbReference>
<dbReference type="SUPFAM" id="SSF53850">
    <property type="entry name" value="Periplasmic binding protein-like II"/>
    <property type="match status" value="1"/>
</dbReference>
<evidence type="ECO:0000256" key="1">
    <source>
        <dbReference type="ARBA" id="ARBA00009437"/>
    </source>
</evidence>
<feature type="domain" description="HTH lysR-type" evidence="5">
    <location>
        <begin position="1"/>
        <end position="59"/>
    </location>
</feature>
<comment type="caution">
    <text evidence="6">The sequence shown here is derived from an EMBL/GenBank/DDBJ whole genome shotgun (WGS) entry which is preliminary data.</text>
</comment>